<organism evidence="10 11">
    <name type="scientific">Pelagibaculum spongiae</name>
    <dbReference type="NCBI Taxonomy" id="2080658"/>
    <lineage>
        <taxon>Bacteria</taxon>
        <taxon>Pseudomonadati</taxon>
        <taxon>Pseudomonadota</taxon>
        <taxon>Gammaproteobacteria</taxon>
        <taxon>Oceanospirillales</taxon>
        <taxon>Pelagibaculum</taxon>
    </lineage>
</organism>
<evidence type="ECO:0000256" key="4">
    <source>
        <dbReference type="ARBA" id="ARBA00022475"/>
    </source>
</evidence>
<dbReference type="GO" id="GO:0004659">
    <property type="term" value="F:prenyltransferase activity"/>
    <property type="evidence" value="ECO:0007669"/>
    <property type="project" value="InterPro"/>
</dbReference>
<dbReference type="OrthoDB" id="9767568at2"/>
<accession>A0A2V1GYV3</accession>
<sequence>MDKYLLKRAARPFSLIVALVVCGLGIRLSWQAGYQDIGRALAIFFAAVIAQIGVNLINDHRDIETHSLTDQAKHAIKRNLWLGVGCFVAAAGLGLWLVWLTGWQLFLLGVIGLAGGWFYTAKPIAYKHRGLGLVGVFIFTGVMMVYGAWMAMGGDWSLRVFLLSLPVSLIASLILLANEIRDYEDDKTKQIGTLSVRIGLLPARILFVILAIAPFAAVFSLYELIPRFWMVLPALILLIAPLKEFLKPEGQRQKLPPVTGRFFAGFGLLYWFAV</sequence>
<feature type="transmembrane region" description="Helical" evidence="9">
    <location>
        <begin position="228"/>
        <end position="246"/>
    </location>
</feature>
<dbReference type="InterPro" id="IPR000537">
    <property type="entry name" value="UbiA_prenyltransferase"/>
</dbReference>
<keyword evidence="8 9" id="KW-0472">Membrane</keyword>
<evidence type="ECO:0000313" key="11">
    <source>
        <dbReference type="Proteomes" id="UP000244906"/>
    </source>
</evidence>
<evidence type="ECO:0000256" key="3">
    <source>
        <dbReference type="ARBA" id="ARBA00022428"/>
    </source>
</evidence>
<comment type="subcellular location">
    <subcellularLocation>
        <location evidence="1">Membrane</location>
        <topology evidence="1">Multi-pass membrane protein</topology>
    </subcellularLocation>
</comment>
<feature type="transmembrane region" description="Helical" evidence="9">
    <location>
        <begin position="12"/>
        <end position="31"/>
    </location>
</feature>
<evidence type="ECO:0000256" key="2">
    <source>
        <dbReference type="ARBA" id="ARBA00004863"/>
    </source>
</evidence>
<dbReference type="InterPro" id="IPR026046">
    <property type="entry name" value="UBIAD1"/>
</dbReference>
<feature type="transmembrane region" description="Helical" evidence="9">
    <location>
        <begin position="198"/>
        <end position="222"/>
    </location>
</feature>
<dbReference type="PANTHER" id="PTHR13929">
    <property type="entry name" value="1,4-DIHYDROXY-2-NAPHTHOATE OCTAPRENYLTRANSFERASE"/>
    <property type="match status" value="1"/>
</dbReference>
<dbReference type="PIRSF" id="PIRSF005355">
    <property type="entry name" value="UBIAD1"/>
    <property type="match status" value="1"/>
</dbReference>
<evidence type="ECO:0000256" key="8">
    <source>
        <dbReference type="ARBA" id="ARBA00023136"/>
    </source>
</evidence>
<protein>
    <submittedName>
        <fullName evidence="10">Prenyltransferase</fullName>
    </submittedName>
</protein>
<feature type="transmembrane region" description="Helical" evidence="9">
    <location>
        <begin position="37"/>
        <end position="58"/>
    </location>
</feature>
<dbReference type="GO" id="GO:0042371">
    <property type="term" value="P:vitamin K biosynthetic process"/>
    <property type="evidence" value="ECO:0007669"/>
    <property type="project" value="TreeGrafter"/>
</dbReference>
<proteinExistence type="predicted"/>
<dbReference type="Proteomes" id="UP000244906">
    <property type="component" value="Unassembled WGS sequence"/>
</dbReference>
<comment type="pathway">
    <text evidence="2">Quinol/quinone metabolism; menaquinone biosynthesis.</text>
</comment>
<evidence type="ECO:0000256" key="7">
    <source>
        <dbReference type="ARBA" id="ARBA00022989"/>
    </source>
</evidence>
<feature type="transmembrane region" description="Helical" evidence="9">
    <location>
        <begin position="158"/>
        <end position="177"/>
    </location>
</feature>
<keyword evidence="5 10" id="KW-0808">Transferase</keyword>
<evidence type="ECO:0000256" key="6">
    <source>
        <dbReference type="ARBA" id="ARBA00022692"/>
    </source>
</evidence>
<dbReference type="Gene3D" id="1.10.357.140">
    <property type="entry name" value="UbiA prenyltransferase"/>
    <property type="match status" value="1"/>
</dbReference>
<feature type="transmembrane region" description="Helical" evidence="9">
    <location>
        <begin position="103"/>
        <end position="119"/>
    </location>
</feature>
<dbReference type="InterPro" id="IPR044878">
    <property type="entry name" value="UbiA_sf"/>
</dbReference>
<dbReference type="CDD" id="cd13962">
    <property type="entry name" value="PT_UbiA_UBIAD1"/>
    <property type="match status" value="1"/>
</dbReference>
<evidence type="ECO:0000256" key="9">
    <source>
        <dbReference type="SAM" id="Phobius"/>
    </source>
</evidence>
<dbReference type="Pfam" id="PF01040">
    <property type="entry name" value="UbiA"/>
    <property type="match status" value="1"/>
</dbReference>
<dbReference type="PANTHER" id="PTHR13929:SF0">
    <property type="entry name" value="UBIA PRENYLTRANSFERASE DOMAIN-CONTAINING PROTEIN 1"/>
    <property type="match status" value="1"/>
</dbReference>
<dbReference type="EMBL" id="QDDL01000002">
    <property type="protein sequence ID" value="PVZ70537.1"/>
    <property type="molecule type" value="Genomic_DNA"/>
</dbReference>
<dbReference type="GO" id="GO:0009234">
    <property type="term" value="P:menaquinone biosynthetic process"/>
    <property type="evidence" value="ECO:0007669"/>
    <property type="project" value="UniProtKB-UniPathway"/>
</dbReference>
<gene>
    <name evidence="10" type="ORF">DC094_08120</name>
</gene>
<keyword evidence="6 9" id="KW-0812">Transmembrane</keyword>
<dbReference type="GO" id="GO:0016020">
    <property type="term" value="C:membrane"/>
    <property type="evidence" value="ECO:0007669"/>
    <property type="project" value="UniProtKB-SubCell"/>
</dbReference>
<name>A0A2V1GYV3_9GAMM</name>
<feature type="transmembrane region" description="Helical" evidence="9">
    <location>
        <begin position="79"/>
        <end position="97"/>
    </location>
</feature>
<dbReference type="AlphaFoldDB" id="A0A2V1GYV3"/>
<evidence type="ECO:0000313" key="10">
    <source>
        <dbReference type="EMBL" id="PVZ70537.1"/>
    </source>
</evidence>
<dbReference type="UniPathway" id="UPA00079"/>
<comment type="caution">
    <text evidence="10">The sequence shown here is derived from an EMBL/GenBank/DDBJ whole genome shotgun (WGS) entry which is preliminary data.</text>
</comment>
<dbReference type="RefSeq" id="WP_116686609.1">
    <property type="nucleotide sequence ID" value="NZ_CAWNYD010000002.1"/>
</dbReference>
<feature type="transmembrane region" description="Helical" evidence="9">
    <location>
        <begin position="131"/>
        <end position="152"/>
    </location>
</feature>
<evidence type="ECO:0000256" key="5">
    <source>
        <dbReference type="ARBA" id="ARBA00022679"/>
    </source>
</evidence>
<keyword evidence="4" id="KW-1003">Cell membrane</keyword>
<keyword evidence="7 9" id="KW-1133">Transmembrane helix</keyword>
<evidence type="ECO:0000256" key="1">
    <source>
        <dbReference type="ARBA" id="ARBA00004141"/>
    </source>
</evidence>
<keyword evidence="3" id="KW-0474">Menaquinone biosynthesis</keyword>
<keyword evidence="11" id="KW-1185">Reference proteome</keyword>
<reference evidence="10 11" key="1">
    <citation type="submission" date="2018-04" db="EMBL/GenBank/DDBJ databases">
        <title>Thalassorhabdus spongiae gen. nov., sp. nov., isolated from a marine sponge in South-West Iceland.</title>
        <authorList>
            <person name="Knobloch S."/>
            <person name="Daussin A."/>
            <person name="Johannsson R."/>
            <person name="Marteinsson V.T."/>
        </authorList>
    </citation>
    <scope>NUCLEOTIDE SEQUENCE [LARGE SCALE GENOMIC DNA]</scope>
    <source>
        <strain evidence="10 11">Hp12</strain>
    </source>
</reference>